<evidence type="ECO:0000313" key="3">
    <source>
        <dbReference type="EMBL" id="MBS0125700.1"/>
    </source>
</evidence>
<comment type="caution">
    <text evidence="3">The sequence shown here is derived from an EMBL/GenBank/DDBJ whole genome shotgun (WGS) entry which is preliminary data.</text>
</comment>
<evidence type="ECO:0000259" key="2">
    <source>
        <dbReference type="Pfam" id="PF01266"/>
    </source>
</evidence>
<evidence type="ECO:0000256" key="1">
    <source>
        <dbReference type="ARBA" id="ARBA00023002"/>
    </source>
</evidence>
<feature type="domain" description="FAD dependent oxidoreductase" evidence="2">
    <location>
        <begin position="37"/>
        <end position="397"/>
    </location>
</feature>
<dbReference type="PANTHER" id="PTHR13847:SF281">
    <property type="entry name" value="FAD DEPENDENT OXIDOREDUCTASE DOMAIN-CONTAINING PROTEIN"/>
    <property type="match status" value="1"/>
</dbReference>
<dbReference type="Gene3D" id="3.30.9.10">
    <property type="entry name" value="D-Amino Acid Oxidase, subunit A, domain 2"/>
    <property type="match status" value="1"/>
</dbReference>
<dbReference type="RefSeq" id="WP_212537674.1">
    <property type="nucleotide sequence ID" value="NZ_JAGTUU010000007.1"/>
</dbReference>
<dbReference type="GO" id="GO:0005737">
    <property type="term" value="C:cytoplasm"/>
    <property type="evidence" value="ECO:0007669"/>
    <property type="project" value="TreeGrafter"/>
</dbReference>
<keyword evidence="4" id="KW-1185">Reference proteome</keyword>
<gene>
    <name evidence="3" type="ORF">KB874_16585</name>
</gene>
<dbReference type="GO" id="GO:0016491">
    <property type="term" value="F:oxidoreductase activity"/>
    <property type="evidence" value="ECO:0007669"/>
    <property type="project" value="UniProtKB-KW"/>
</dbReference>
<sequence length="440" mass="46896">MKRIYEPAAYGPQGGCYWADTVAPLHWPALEGDAQADVAVIGGGFTGLSTALHLAQAGVSVALLEAEHPGWGASGRNGGFCCLGGAKASAGMLRRRFGDDGLREWRATEMAAIDTVQDLLEAYAIDVDRHSQGETLLAHSPRAWAAMQDGAAETAALYGVIPTLTPREELRQQGLAGDWFGALTTPLGFALNPRKLHSGLAGAASAAGARLCAHSPVTGLHREGRGWRLDTPSGSVRADKVVLATNGYSSEDLPDWLRARYLPVQSSVIVTRPLTQAEQEAQGWTSAQMAYDSRTLLHYFRLMPNGRFLFGMRGGLRATPQAQEAISRRIRADFARMFPAWAGVEITHEWSGLVCLMAGLTPFVGAVPDHPGLFAGMGFHGNGVAMGCHAGRLLASLVQGRSPDAPYPTAMRAVPRRFPLGRARRALLAPAYLLAGALDL</sequence>
<reference evidence="3" key="1">
    <citation type="submission" date="2021-04" db="EMBL/GenBank/DDBJ databases">
        <authorList>
            <person name="Yoon J."/>
        </authorList>
    </citation>
    <scope>NUCLEOTIDE SEQUENCE</scope>
    <source>
        <strain evidence="3">KMU-90</strain>
    </source>
</reference>
<name>A0A8J8B9M3_9RHOB</name>
<dbReference type="Gene3D" id="3.50.50.60">
    <property type="entry name" value="FAD/NAD(P)-binding domain"/>
    <property type="match status" value="1"/>
</dbReference>
<organism evidence="3 4">
    <name type="scientific">Thetidibacter halocola</name>
    <dbReference type="NCBI Taxonomy" id="2827239"/>
    <lineage>
        <taxon>Bacteria</taxon>
        <taxon>Pseudomonadati</taxon>
        <taxon>Pseudomonadota</taxon>
        <taxon>Alphaproteobacteria</taxon>
        <taxon>Rhodobacterales</taxon>
        <taxon>Roseobacteraceae</taxon>
        <taxon>Thetidibacter</taxon>
    </lineage>
</organism>
<dbReference type="Pfam" id="PF01266">
    <property type="entry name" value="DAO"/>
    <property type="match status" value="1"/>
</dbReference>
<keyword evidence="1" id="KW-0560">Oxidoreductase</keyword>
<accession>A0A8J8B9M3</accession>
<dbReference type="AlphaFoldDB" id="A0A8J8B9M3"/>
<protein>
    <submittedName>
        <fullName evidence="3">FAD-binding oxidoreductase</fullName>
    </submittedName>
</protein>
<dbReference type="SUPFAM" id="SSF51905">
    <property type="entry name" value="FAD/NAD(P)-binding domain"/>
    <property type="match status" value="1"/>
</dbReference>
<dbReference type="InterPro" id="IPR006076">
    <property type="entry name" value="FAD-dep_OxRdtase"/>
</dbReference>
<dbReference type="Proteomes" id="UP000681356">
    <property type="component" value="Unassembled WGS sequence"/>
</dbReference>
<dbReference type="EMBL" id="JAGTUU010000007">
    <property type="protein sequence ID" value="MBS0125700.1"/>
    <property type="molecule type" value="Genomic_DNA"/>
</dbReference>
<proteinExistence type="predicted"/>
<evidence type="ECO:0000313" key="4">
    <source>
        <dbReference type="Proteomes" id="UP000681356"/>
    </source>
</evidence>
<dbReference type="InterPro" id="IPR036188">
    <property type="entry name" value="FAD/NAD-bd_sf"/>
</dbReference>
<dbReference type="PANTHER" id="PTHR13847">
    <property type="entry name" value="SARCOSINE DEHYDROGENASE-RELATED"/>
    <property type="match status" value="1"/>
</dbReference>